<reference evidence="7" key="1">
    <citation type="submission" date="2020-08" db="EMBL/GenBank/DDBJ databases">
        <title>Multicomponent nature underlies the extraordinary mechanical properties of spider dragline silk.</title>
        <authorList>
            <person name="Kono N."/>
            <person name="Nakamura H."/>
            <person name="Mori M."/>
            <person name="Yoshida Y."/>
            <person name="Ohtoshi R."/>
            <person name="Malay A.D."/>
            <person name="Moran D.A.P."/>
            <person name="Tomita M."/>
            <person name="Numata K."/>
            <person name="Arakawa K."/>
        </authorList>
    </citation>
    <scope>NUCLEOTIDE SEQUENCE</scope>
</reference>
<dbReference type="EMBL" id="BMAU01021149">
    <property type="protein sequence ID" value="GFX92577.1"/>
    <property type="molecule type" value="Genomic_DNA"/>
</dbReference>
<dbReference type="InterPro" id="IPR001680">
    <property type="entry name" value="WD40_rpt"/>
</dbReference>
<sequence length="1705" mass="193273">MRWGVRDEATDDHMTTDLCMREIENCQRLSMGPNFVTFLGQKYGYRPIPTIIDGKEFRMIHDTLGLMSQDTSLLDRWYREDTNAVPSVFVLQPISSILLNFNNKRAPKLQAADQATWWDTLDKLQKMLRKAASTLYISKRIDHDAMHNYMMSVTEREVINGILNVPNTRNHCLAYIRQINAVDMTNLKEVSKFIDTLGRTVDIEAQKLLTDLRDVRLPQKIELSNSVKSSCAAEQFHSDASLQTVDRRAPNNSKNWQCMTEGKVSDDRHLLRITVNEHHDGHIRIRRYAGDHCLPECFIDRHSGLTPGVMVWVRFRIMDDTICHELRGGYTINWCGKEGLAVKYHQDYLREFTAHFYKHITRLVDRAMRKEDLSSQGHIVTEILQHLQAGKSSVSTFQGREYELDRIKNYITSKSVQPFVLHGKGGCGKTSLLAKAASMIVTWSPKGTKPILVLRFLGTTPDSSSVVPMLTSVCQQIMYNYMMPWEGIPDDLIPLIAFTKRLLTKITYEQALYIFLDSVDQLSGPSDANKLTWLPTRLPDNVKIVISTASEGEAKEYYLLHKMLSNENQFVEVHPLGEELAEQTVKCWLEMNGRDLNKYQWNVVKKAISKCTLPIFIKLIFADVMRWRSYSKASETILAYTVMDSIMKLFDRIEKQHGRLLVAHALSYITASRSGLSETELEDLISLDDIVLDDVYQYHMPPVRRIPPLLWTRIRRDLPNYLSEREADGVSVLNWYHRQFRDAAIERYFVKQEQIEYFHSSIAEYFLGTWGGGKPKPFKYTEIQRYRFGLKDQEGTADRKVPLQPLVFHTKDGRVSGYNKRKFGEQPFHLVRSHRYEDLFENVLFNYLWLHSKVSSCPLQAILADFEDMVQHLTDSELIKQLNIVADGMRLGGVILAQHPDMLASQIIGRLLPVKDIYPRVKGLIEQCDNLGTQHCALVPAFHILHTPGGPLKYSLEGHPFAVFGFCLTSDQRFVLTISNKFLMFDLMTGEITCDINPEIPGIMQALALNSDDKYAVAYTNHNEIIILNTLSGDIEKVNNLLESLPIIGIDIADDVALAWSPKQWVTFSVPSGTKVFSHFIEDNDFFISYIQYTNATSYSIVISSLRKSAENLRAHHILRTRVNECDINELAIDSALYFVDSGNIYASEEYEDVYHVSHFKVTTDGWERGSVVGQSTMRIMALEISSDSQFLVGTVPTGFLLWNLINSKETYFFLPNNVKNISTKPFHSQSSLALTKHNQYGVGGVRKSLYIWNVRDGQLLKEVDAHIARIMRIQSLFIEDFNGIVSSSIDKTIKVWNVKNIFEKVYTIDRMEMAIEAVLLSGDDELAVTVTRSSVGVWSVSSGKLWSKLVDSPVGAIVTHAVITADSRYVISSESGNLLVWNIKKGCVTRREKHPHIRQLLLGLDDKIIVVVTSEAEKESKCIVRHLPSGDIAYDFNFSCDVPTPAVITMNNLYLCLMSMEMNQKIILVHNCKKGTFMFKIPLVNVQLLGFSAITPFPGKASAVVIGSSDSSWIIDVETKRIVRGIKRWNGACTRDGKYGLVAPNQGGLEVIELRSGKTVKVLIPPVSEGVFAVTAKFNSTDDYVLYYHSGRQTIRIFRISNSKMIGNFKLAAEASDFRTTHDGLSIVVGGVDGSFVVLAIADPENKESKEKLQQLPSRCDRNIHSMKTVVSFKTMAKVTATAAYTKRQSACEESQESSVCCIS</sequence>
<dbReference type="SUPFAM" id="SSF50978">
    <property type="entry name" value="WD40 repeat-like"/>
    <property type="match status" value="1"/>
</dbReference>
<dbReference type="PROSITE" id="PS50082">
    <property type="entry name" value="WD_REPEATS_2"/>
    <property type="match status" value="1"/>
</dbReference>
<evidence type="ECO:0000259" key="4">
    <source>
        <dbReference type="Pfam" id="PF05729"/>
    </source>
</evidence>
<dbReference type="Proteomes" id="UP000887159">
    <property type="component" value="Unassembled WGS sequence"/>
</dbReference>
<protein>
    <submittedName>
        <fullName evidence="7">NACHT and WD repeat domain-containing protein 2</fullName>
    </submittedName>
</protein>
<feature type="domain" description="NACHT" evidence="4">
    <location>
        <begin position="419"/>
        <end position="590"/>
    </location>
</feature>
<accession>A0A8X6RNY4</accession>
<dbReference type="Gene3D" id="2.130.10.10">
    <property type="entry name" value="YVTN repeat-like/Quinoprotein amine dehydrogenase"/>
    <property type="match status" value="2"/>
</dbReference>
<dbReference type="PANTHER" id="PTHR19871">
    <property type="entry name" value="BETA TRANSDUCIN-RELATED PROTEIN"/>
    <property type="match status" value="1"/>
</dbReference>
<dbReference type="Gene3D" id="3.40.50.300">
    <property type="entry name" value="P-loop containing nucleotide triphosphate hydrolases"/>
    <property type="match status" value="1"/>
</dbReference>
<keyword evidence="2" id="KW-0677">Repeat</keyword>
<dbReference type="InterPro" id="IPR056534">
    <property type="entry name" value="Beta-prop_NWD2_C"/>
</dbReference>
<dbReference type="InterPro" id="IPR036322">
    <property type="entry name" value="WD40_repeat_dom_sf"/>
</dbReference>
<dbReference type="InterPro" id="IPR007111">
    <property type="entry name" value="NACHT_NTPase"/>
</dbReference>
<comment type="caution">
    <text evidence="7">The sequence shown here is derived from an EMBL/GenBank/DDBJ whole genome shotgun (WGS) entry which is preliminary data.</text>
</comment>
<evidence type="ECO:0000313" key="8">
    <source>
        <dbReference type="Proteomes" id="UP000887159"/>
    </source>
</evidence>
<dbReference type="InterPro" id="IPR057588">
    <property type="entry name" value="NWD1/2-like_WH"/>
</dbReference>
<dbReference type="Pfam" id="PF25469">
    <property type="entry name" value="WHD_NWD1"/>
    <property type="match status" value="1"/>
</dbReference>
<dbReference type="SUPFAM" id="SSF52540">
    <property type="entry name" value="P-loop containing nucleoside triphosphate hydrolases"/>
    <property type="match status" value="1"/>
</dbReference>
<evidence type="ECO:0000259" key="6">
    <source>
        <dbReference type="Pfam" id="PF25469"/>
    </source>
</evidence>
<proteinExistence type="predicted"/>
<feature type="domain" description="NWD2 C-terminal beta-propeller" evidence="5">
    <location>
        <begin position="1306"/>
        <end position="1642"/>
    </location>
</feature>
<dbReference type="InterPro" id="IPR027417">
    <property type="entry name" value="P-loop_NTPase"/>
</dbReference>
<evidence type="ECO:0000256" key="1">
    <source>
        <dbReference type="ARBA" id="ARBA00022574"/>
    </source>
</evidence>
<name>A0A8X6RNY4_TRICX</name>
<evidence type="ECO:0000256" key="3">
    <source>
        <dbReference type="PROSITE-ProRule" id="PRU00221"/>
    </source>
</evidence>
<dbReference type="PANTHER" id="PTHR19871:SF14">
    <property type="entry name" value="DUF4062 DOMAIN-CONTAINING PROTEIN"/>
    <property type="match status" value="1"/>
</dbReference>
<dbReference type="SUPFAM" id="SSF50998">
    <property type="entry name" value="Quinoprotein alcohol dehydrogenase-like"/>
    <property type="match status" value="1"/>
</dbReference>
<evidence type="ECO:0000256" key="2">
    <source>
        <dbReference type="ARBA" id="ARBA00022737"/>
    </source>
</evidence>
<evidence type="ECO:0000259" key="5">
    <source>
        <dbReference type="Pfam" id="PF23586"/>
    </source>
</evidence>
<organism evidence="7 8">
    <name type="scientific">Trichonephila clavipes</name>
    <name type="common">Golden silk orbweaver</name>
    <name type="synonym">Nephila clavipes</name>
    <dbReference type="NCBI Taxonomy" id="2585209"/>
    <lineage>
        <taxon>Eukaryota</taxon>
        <taxon>Metazoa</taxon>
        <taxon>Ecdysozoa</taxon>
        <taxon>Arthropoda</taxon>
        <taxon>Chelicerata</taxon>
        <taxon>Arachnida</taxon>
        <taxon>Araneae</taxon>
        <taxon>Araneomorphae</taxon>
        <taxon>Entelegynae</taxon>
        <taxon>Araneoidea</taxon>
        <taxon>Nephilidae</taxon>
        <taxon>Trichonephila</taxon>
    </lineage>
</organism>
<dbReference type="Pfam" id="PF05729">
    <property type="entry name" value="NACHT"/>
    <property type="match status" value="1"/>
</dbReference>
<evidence type="ECO:0000313" key="7">
    <source>
        <dbReference type="EMBL" id="GFX92577.1"/>
    </source>
</evidence>
<dbReference type="InterPro" id="IPR011047">
    <property type="entry name" value="Quinoprotein_ADH-like_sf"/>
</dbReference>
<dbReference type="InterPro" id="IPR052752">
    <property type="entry name" value="NACHT-WD_repeat"/>
</dbReference>
<keyword evidence="8" id="KW-1185">Reference proteome</keyword>
<feature type="repeat" description="WD" evidence="3">
    <location>
        <begin position="1285"/>
        <end position="1301"/>
    </location>
</feature>
<dbReference type="InterPro" id="IPR015943">
    <property type="entry name" value="WD40/YVTN_repeat-like_dom_sf"/>
</dbReference>
<keyword evidence="1 3" id="KW-0853">WD repeat</keyword>
<dbReference type="Pfam" id="PF23586">
    <property type="entry name" value="Beta-prop_NWD2_C"/>
    <property type="match status" value="1"/>
</dbReference>
<gene>
    <name evidence="7" type="primary">NWD2</name>
    <name evidence="7" type="ORF">TNCV_2520361</name>
</gene>
<dbReference type="SMART" id="SM00320">
    <property type="entry name" value="WD40"/>
    <property type="match status" value="5"/>
</dbReference>
<feature type="domain" description="NWD1/2-like winged helix-turn-helix" evidence="6">
    <location>
        <begin position="642"/>
        <end position="755"/>
    </location>
</feature>